<protein>
    <submittedName>
        <fullName evidence="1">Isoaspartyl peptidase/L-asparaginase</fullName>
    </submittedName>
</protein>
<keyword evidence="2" id="KW-1185">Reference proteome</keyword>
<dbReference type="InterPro" id="IPR000246">
    <property type="entry name" value="Peptidase_T2"/>
</dbReference>
<accession>A0ABT3L5W0</accession>
<gene>
    <name evidence="1" type="ORF">K4A83_09445</name>
</gene>
<sequence length="308" mass="32897">MQPKLIIHGGASSLDDKGGLNSVRQSLHQIVQTTYDLLLQGGSAVDAVVLGCKQLEDEPRFNAGTGSVLQSDGQVRMSASLMDGTAQRFSGVINVSRTKNPIELAQFLQNESDRVLSDYGAAELLRELNTPIYNPLTDSRLKEWVEERKNDFSRDMARLIADEEAGRGTIGVVALDQEGRIAAGTSTGGKGFERIGRVSDSAMPAGNYATSMAGVSCTGIGEDIINECLAARIVIRVTDGLPLGEAMERSMAESRENQRDLGVIALDHTGAIAWGKTCDIILAAYHNGTTIGDTLEWHGLGEELSGSC</sequence>
<proteinExistence type="predicted"/>
<reference evidence="1 2" key="1">
    <citation type="submission" date="2021-08" db="EMBL/GenBank/DDBJ databases">
        <title>Draft genome sequence of Spirulina subsalsa with high tolerance to salinity and hype-accumulation of phycocyanin.</title>
        <authorList>
            <person name="Pei H."/>
            <person name="Jiang L."/>
        </authorList>
    </citation>
    <scope>NUCLEOTIDE SEQUENCE [LARGE SCALE GENOMIC DNA]</scope>
    <source>
        <strain evidence="1 2">FACHB-351</strain>
    </source>
</reference>
<dbReference type="SUPFAM" id="SSF56235">
    <property type="entry name" value="N-terminal nucleophile aminohydrolases (Ntn hydrolases)"/>
    <property type="match status" value="1"/>
</dbReference>
<evidence type="ECO:0000313" key="2">
    <source>
        <dbReference type="Proteomes" id="UP001526426"/>
    </source>
</evidence>
<dbReference type="PANTHER" id="PTHR10188">
    <property type="entry name" value="L-ASPARAGINASE"/>
    <property type="match status" value="1"/>
</dbReference>
<dbReference type="InterPro" id="IPR029055">
    <property type="entry name" value="Ntn_hydrolases_N"/>
</dbReference>
<dbReference type="Proteomes" id="UP001526426">
    <property type="component" value="Unassembled WGS sequence"/>
</dbReference>
<dbReference type="PANTHER" id="PTHR10188:SF6">
    <property type="entry name" value="N(4)-(BETA-N-ACETYLGLUCOSAMINYL)-L-ASPARAGINASE"/>
    <property type="match status" value="1"/>
</dbReference>
<dbReference type="CDD" id="cd14949">
    <property type="entry name" value="Asparaginase_2_like_3"/>
    <property type="match status" value="1"/>
</dbReference>
<comment type="caution">
    <text evidence="1">The sequence shown here is derived from an EMBL/GenBank/DDBJ whole genome shotgun (WGS) entry which is preliminary data.</text>
</comment>
<dbReference type="RefSeq" id="WP_265264260.1">
    <property type="nucleotide sequence ID" value="NZ_JAIHOM010000038.1"/>
</dbReference>
<dbReference type="Pfam" id="PF01112">
    <property type="entry name" value="Asparaginase_2"/>
    <property type="match status" value="1"/>
</dbReference>
<evidence type="ECO:0000313" key="1">
    <source>
        <dbReference type="EMBL" id="MCW6036489.1"/>
    </source>
</evidence>
<name>A0ABT3L5W0_9CYAN</name>
<organism evidence="1 2">
    <name type="scientific">Spirulina subsalsa FACHB-351</name>
    <dbReference type="NCBI Taxonomy" id="234711"/>
    <lineage>
        <taxon>Bacteria</taxon>
        <taxon>Bacillati</taxon>
        <taxon>Cyanobacteriota</taxon>
        <taxon>Cyanophyceae</taxon>
        <taxon>Spirulinales</taxon>
        <taxon>Spirulinaceae</taxon>
        <taxon>Spirulina</taxon>
    </lineage>
</organism>
<dbReference type="EMBL" id="JAIHOM010000038">
    <property type="protein sequence ID" value="MCW6036489.1"/>
    <property type="molecule type" value="Genomic_DNA"/>
</dbReference>
<dbReference type="Gene3D" id="3.60.20.30">
    <property type="entry name" value="(Glycosyl)asparaginase"/>
    <property type="match status" value="1"/>
</dbReference>